<comment type="catalytic activity">
    <reaction evidence="5">
        <text>L-arginine + H2O = L-citrulline + NH4(+)</text>
        <dbReference type="Rhea" id="RHEA:19597"/>
        <dbReference type="ChEBI" id="CHEBI:15377"/>
        <dbReference type="ChEBI" id="CHEBI:28938"/>
        <dbReference type="ChEBI" id="CHEBI:32682"/>
        <dbReference type="ChEBI" id="CHEBI:57743"/>
        <dbReference type="EC" id="3.5.3.6"/>
    </reaction>
</comment>
<evidence type="ECO:0000256" key="3">
    <source>
        <dbReference type="ARBA" id="ARBA00012171"/>
    </source>
</evidence>
<keyword evidence="7" id="KW-1185">Reference proteome</keyword>
<dbReference type="Pfam" id="PF02274">
    <property type="entry name" value="ADI"/>
    <property type="match status" value="1"/>
</dbReference>
<dbReference type="SUPFAM" id="SSF55909">
    <property type="entry name" value="Pentein"/>
    <property type="match status" value="1"/>
</dbReference>
<evidence type="ECO:0000256" key="1">
    <source>
        <dbReference type="ARBA" id="ARBA00005213"/>
    </source>
</evidence>
<evidence type="ECO:0000256" key="2">
    <source>
        <dbReference type="ARBA" id="ARBA00010206"/>
    </source>
</evidence>
<dbReference type="RefSeq" id="WP_146512621.1">
    <property type="nucleotide sequence ID" value="NZ_SIHI01000093.1"/>
</dbReference>
<dbReference type="PANTHER" id="PTHR47271:SF2">
    <property type="entry name" value="ARGININE DEIMINASE"/>
    <property type="match status" value="1"/>
</dbReference>
<sequence length="434" mass="48411">MNRSLLCRLVLVVFIALVGVPYRLAAQSDSFNAGSNAEWDRAEWALVHTPGEELFYGVLHPEAALFERPFSSTLASQEHERFVRQLREQGISVVQLREAVLAGTVDQNGREIPGPALDELRRFAFRFVTLESEPPVSESQQDELEKSYFAESFQHLHPDELWSTIVLNPKITLRSTGDLNTGVVADYAVRPVMNLYFMRDQVITTRRGVVVGKMNSEQRHIETDIVRFALGRMGIKPIGVIEEPGRLEGGDFLPAGDRVFIGEGLRTNAAAILQLLVADAFGTDEVVVVKDPWQQQEQMHLDTYFNLVADDLALLAENRLGESKHVPTVDVFKKDGDGYELQSSGMKFPDYLKSIGIRVIPVKQQDQLNYGCNVLTLKSNEIFVVDGVSDEFLAKLRDADVTVNVVDFSNLTGGYGACHCTVQVLSRKQNVDGR</sequence>
<evidence type="ECO:0000313" key="6">
    <source>
        <dbReference type="EMBL" id="TWT31336.1"/>
    </source>
</evidence>
<evidence type="ECO:0000256" key="4">
    <source>
        <dbReference type="ARBA" id="ARBA00022801"/>
    </source>
</evidence>
<dbReference type="InterPro" id="IPR003876">
    <property type="entry name" value="Arg_deiminase"/>
</dbReference>
<dbReference type="Proteomes" id="UP000317243">
    <property type="component" value="Unassembled WGS sequence"/>
</dbReference>
<organism evidence="6 7">
    <name type="scientific">Thalassoglobus neptunius</name>
    <dbReference type="NCBI Taxonomy" id="1938619"/>
    <lineage>
        <taxon>Bacteria</taxon>
        <taxon>Pseudomonadati</taxon>
        <taxon>Planctomycetota</taxon>
        <taxon>Planctomycetia</taxon>
        <taxon>Planctomycetales</taxon>
        <taxon>Planctomycetaceae</taxon>
        <taxon>Thalassoglobus</taxon>
    </lineage>
</organism>
<dbReference type="GO" id="GO:0019546">
    <property type="term" value="P:L-arginine deiminase pathway"/>
    <property type="evidence" value="ECO:0007669"/>
    <property type="project" value="TreeGrafter"/>
</dbReference>
<name>A0A5C5UYA4_9PLAN</name>
<dbReference type="AlphaFoldDB" id="A0A5C5UYA4"/>
<evidence type="ECO:0000256" key="5">
    <source>
        <dbReference type="ARBA" id="ARBA00049429"/>
    </source>
</evidence>
<dbReference type="PANTHER" id="PTHR47271">
    <property type="entry name" value="ARGININE DEIMINASE"/>
    <property type="match status" value="1"/>
</dbReference>
<dbReference type="EC" id="3.5.3.6" evidence="3"/>
<keyword evidence="4 6" id="KW-0378">Hydrolase</keyword>
<proteinExistence type="inferred from homology"/>
<evidence type="ECO:0000313" key="7">
    <source>
        <dbReference type="Proteomes" id="UP000317243"/>
    </source>
</evidence>
<dbReference type="EMBL" id="SIHI01000093">
    <property type="protein sequence ID" value="TWT31336.1"/>
    <property type="molecule type" value="Genomic_DNA"/>
</dbReference>
<dbReference type="GO" id="GO:0016990">
    <property type="term" value="F:arginine deiminase activity"/>
    <property type="evidence" value="ECO:0007669"/>
    <property type="project" value="UniProtKB-EC"/>
</dbReference>
<comment type="caution">
    <text evidence="6">The sequence shown here is derived from an EMBL/GenBank/DDBJ whole genome shotgun (WGS) entry which is preliminary data.</text>
</comment>
<accession>A0A5C5UYA4</accession>
<protein>
    <recommendedName>
        <fullName evidence="3">arginine deiminase</fullName>
        <ecNumber evidence="3">3.5.3.6</ecNumber>
    </recommendedName>
</protein>
<reference evidence="6 7" key="1">
    <citation type="submission" date="2019-02" db="EMBL/GenBank/DDBJ databases">
        <title>Deep-cultivation of Planctomycetes and their phenomic and genomic characterization uncovers novel biology.</title>
        <authorList>
            <person name="Wiegand S."/>
            <person name="Jogler M."/>
            <person name="Boedeker C."/>
            <person name="Pinto D."/>
            <person name="Vollmers J."/>
            <person name="Rivas-Marin E."/>
            <person name="Kohn T."/>
            <person name="Peeters S.H."/>
            <person name="Heuer A."/>
            <person name="Rast P."/>
            <person name="Oberbeckmann S."/>
            <person name="Bunk B."/>
            <person name="Jeske O."/>
            <person name="Meyerdierks A."/>
            <person name="Storesund J.E."/>
            <person name="Kallscheuer N."/>
            <person name="Luecker S."/>
            <person name="Lage O.M."/>
            <person name="Pohl T."/>
            <person name="Merkel B.J."/>
            <person name="Hornburger P."/>
            <person name="Mueller R.-W."/>
            <person name="Bruemmer F."/>
            <person name="Labrenz M."/>
            <person name="Spormann A.M."/>
            <person name="Op Den Camp H."/>
            <person name="Overmann J."/>
            <person name="Amann R."/>
            <person name="Jetten M.S.M."/>
            <person name="Mascher T."/>
            <person name="Medema M.H."/>
            <person name="Devos D.P."/>
            <person name="Kaster A.-K."/>
            <person name="Ovreas L."/>
            <person name="Rohde M."/>
            <person name="Galperin M.Y."/>
            <person name="Jogler C."/>
        </authorList>
    </citation>
    <scope>NUCLEOTIDE SEQUENCE [LARGE SCALE GENOMIC DNA]</scope>
    <source>
        <strain evidence="6 7">KOR42</strain>
    </source>
</reference>
<dbReference type="Gene3D" id="3.75.10.10">
    <property type="entry name" value="L-arginine/glycine Amidinotransferase, Chain A"/>
    <property type="match status" value="1"/>
</dbReference>
<comment type="pathway">
    <text evidence="1">Amino-acid degradation; L-arginine degradation via ADI pathway; carbamoyl phosphate from L-arginine: step 1/2.</text>
</comment>
<dbReference type="OrthoDB" id="9807502at2"/>
<comment type="similarity">
    <text evidence="2">Belongs to the arginine deiminase family.</text>
</comment>
<gene>
    <name evidence="6" type="primary">arcA</name>
    <name evidence="6" type="ORF">KOR42_53980</name>
</gene>
<dbReference type="PRINTS" id="PR01466">
    <property type="entry name" value="ARGDEIMINASE"/>
</dbReference>